<feature type="transmembrane region" description="Helical" evidence="11">
    <location>
        <begin position="60"/>
        <end position="83"/>
    </location>
</feature>
<sequence>MANAGFPPRMPSSSSFTFWSLIVGSQVCGLSAYILLQSWLHIYNDGFDWNSDVSHLIQNYHALFMTLGFLLLFGEATLAYRLLARSRASYLLQKSVHATILITATIIWVVGLTAAFKARNLDKTHGKEVKHFYSFHSWIGLLLLVIFLCQFLWKAYSVRINSVAPQKLCFAIAWYAHARLISPTLQATYQSVHVFNGENYRLLSSSGIHLNFVGIAMLGFATTIGYLLWKPEFKLTPPVGSAATIDSVDHVENNL</sequence>
<evidence type="ECO:0000256" key="2">
    <source>
        <dbReference type="ARBA" id="ARBA00004141"/>
    </source>
</evidence>
<comment type="subcellular location">
    <subcellularLocation>
        <location evidence="2">Membrane</location>
        <topology evidence="2">Multi-pass membrane protein</topology>
    </subcellularLocation>
</comment>
<gene>
    <name evidence="13" type="ORF">BSL78_12590</name>
</gene>
<evidence type="ECO:0000256" key="4">
    <source>
        <dbReference type="ARBA" id="ARBA00022617"/>
    </source>
</evidence>
<accession>A0A2G8KR95</accession>
<keyword evidence="10 11" id="KW-0472">Membrane</keyword>
<dbReference type="STRING" id="307972.A0A2G8KR95"/>
<keyword evidence="14" id="KW-1185">Reference proteome</keyword>
<evidence type="ECO:0000256" key="1">
    <source>
        <dbReference type="ARBA" id="ARBA00001970"/>
    </source>
</evidence>
<evidence type="ECO:0000256" key="3">
    <source>
        <dbReference type="ARBA" id="ARBA00022448"/>
    </source>
</evidence>
<dbReference type="Gene3D" id="1.20.120.1770">
    <property type="match status" value="1"/>
</dbReference>
<dbReference type="GO" id="GO:0016491">
    <property type="term" value="F:oxidoreductase activity"/>
    <property type="evidence" value="ECO:0007669"/>
    <property type="project" value="InterPro"/>
</dbReference>
<dbReference type="Pfam" id="PF03188">
    <property type="entry name" value="Cytochrom_B561"/>
    <property type="match status" value="1"/>
</dbReference>
<evidence type="ECO:0000313" key="13">
    <source>
        <dbReference type="EMBL" id="PIK50526.1"/>
    </source>
</evidence>
<comment type="caution">
    <text evidence="13">The sequence shown here is derived from an EMBL/GenBank/DDBJ whole genome shotgun (WGS) entry which is preliminary data.</text>
</comment>
<evidence type="ECO:0000259" key="12">
    <source>
        <dbReference type="PROSITE" id="PS50939"/>
    </source>
</evidence>
<evidence type="ECO:0000256" key="6">
    <source>
        <dbReference type="ARBA" id="ARBA00022723"/>
    </source>
</evidence>
<evidence type="ECO:0000256" key="8">
    <source>
        <dbReference type="ARBA" id="ARBA00022989"/>
    </source>
</evidence>
<dbReference type="AlphaFoldDB" id="A0A2G8KR95"/>
<organism evidence="13 14">
    <name type="scientific">Stichopus japonicus</name>
    <name type="common">Sea cucumber</name>
    <dbReference type="NCBI Taxonomy" id="307972"/>
    <lineage>
        <taxon>Eukaryota</taxon>
        <taxon>Metazoa</taxon>
        <taxon>Echinodermata</taxon>
        <taxon>Eleutherozoa</taxon>
        <taxon>Echinozoa</taxon>
        <taxon>Holothuroidea</taxon>
        <taxon>Aspidochirotacea</taxon>
        <taxon>Aspidochirotida</taxon>
        <taxon>Stichopodidae</taxon>
        <taxon>Apostichopus</taxon>
    </lineage>
</organism>
<keyword evidence="7" id="KW-0249">Electron transport</keyword>
<evidence type="ECO:0000256" key="9">
    <source>
        <dbReference type="ARBA" id="ARBA00023004"/>
    </source>
</evidence>
<evidence type="ECO:0000313" key="14">
    <source>
        <dbReference type="Proteomes" id="UP000230750"/>
    </source>
</evidence>
<dbReference type="SMART" id="SM00665">
    <property type="entry name" value="B561"/>
    <property type="match status" value="1"/>
</dbReference>
<feature type="domain" description="Cytochrome b561" evidence="12">
    <location>
        <begin position="24"/>
        <end position="229"/>
    </location>
</feature>
<evidence type="ECO:0000256" key="10">
    <source>
        <dbReference type="ARBA" id="ARBA00023136"/>
    </source>
</evidence>
<feature type="transmembrane region" description="Helical" evidence="11">
    <location>
        <begin position="135"/>
        <end position="156"/>
    </location>
</feature>
<dbReference type="GO" id="GO:0046872">
    <property type="term" value="F:metal ion binding"/>
    <property type="evidence" value="ECO:0007669"/>
    <property type="project" value="UniProtKB-KW"/>
</dbReference>
<feature type="transmembrane region" description="Helical" evidence="11">
    <location>
        <begin position="208"/>
        <end position="229"/>
    </location>
</feature>
<dbReference type="Proteomes" id="UP000230750">
    <property type="component" value="Unassembled WGS sequence"/>
</dbReference>
<keyword evidence="4" id="KW-0349">Heme</keyword>
<keyword evidence="8 11" id="KW-1133">Transmembrane helix</keyword>
<dbReference type="PROSITE" id="PS50939">
    <property type="entry name" value="CYTOCHROME_B561"/>
    <property type="match status" value="1"/>
</dbReference>
<protein>
    <submittedName>
        <fullName evidence="13">Putative cytochrome b561</fullName>
    </submittedName>
</protein>
<feature type="transmembrane region" description="Helical" evidence="11">
    <location>
        <begin position="16"/>
        <end position="40"/>
    </location>
</feature>
<keyword evidence="6" id="KW-0479">Metal-binding</keyword>
<name>A0A2G8KR95_STIJA</name>
<evidence type="ECO:0000256" key="11">
    <source>
        <dbReference type="SAM" id="Phobius"/>
    </source>
</evidence>
<dbReference type="EMBL" id="MRZV01000417">
    <property type="protein sequence ID" value="PIK50526.1"/>
    <property type="molecule type" value="Genomic_DNA"/>
</dbReference>
<dbReference type="InterPro" id="IPR043205">
    <property type="entry name" value="CYB561/CYBRD1-like"/>
</dbReference>
<dbReference type="PANTHER" id="PTHR10106">
    <property type="entry name" value="CYTOCHROME B561-RELATED"/>
    <property type="match status" value="1"/>
</dbReference>
<comment type="cofactor">
    <cofactor evidence="1">
        <name>heme b</name>
        <dbReference type="ChEBI" id="CHEBI:60344"/>
    </cofactor>
</comment>
<keyword evidence="5 11" id="KW-0812">Transmembrane</keyword>
<evidence type="ECO:0000256" key="5">
    <source>
        <dbReference type="ARBA" id="ARBA00022692"/>
    </source>
</evidence>
<dbReference type="GO" id="GO:0016020">
    <property type="term" value="C:membrane"/>
    <property type="evidence" value="ECO:0007669"/>
    <property type="project" value="UniProtKB-SubCell"/>
</dbReference>
<evidence type="ECO:0000256" key="7">
    <source>
        <dbReference type="ARBA" id="ARBA00022982"/>
    </source>
</evidence>
<reference evidence="13 14" key="1">
    <citation type="journal article" date="2017" name="PLoS Biol.">
        <title>The sea cucumber genome provides insights into morphological evolution and visceral regeneration.</title>
        <authorList>
            <person name="Zhang X."/>
            <person name="Sun L."/>
            <person name="Yuan J."/>
            <person name="Sun Y."/>
            <person name="Gao Y."/>
            <person name="Zhang L."/>
            <person name="Li S."/>
            <person name="Dai H."/>
            <person name="Hamel J.F."/>
            <person name="Liu C."/>
            <person name="Yu Y."/>
            <person name="Liu S."/>
            <person name="Lin W."/>
            <person name="Guo K."/>
            <person name="Jin S."/>
            <person name="Xu P."/>
            <person name="Storey K.B."/>
            <person name="Huan P."/>
            <person name="Zhang T."/>
            <person name="Zhou Y."/>
            <person name="Zhang J."/>
            <person name="Lin C."/>
            <person name="Li X."/>
            <person name="Xing L."/>
            <person name="Huo D."/>
            <person name="Sun M."/>
            <person name="Wang L."/>
            <person name="Mercier A."/>
            <person name="Li F."/>
            <person name="Yang H."/>
            <person name="Xiang J."/>
        </authorList>
    </citation>
    <scope>NUCLEOTIDE SEQUENCE [LARGE SCALE GENOMIC DNA]</scope>
    <source>
        <strain evidence="13">Shaxun</strain>
        <tissue evidence="13">Muscle</tissue>
    </source>
</reference>
<keyword evidence="9" id="KW-0408">Iron</keyword>
<proteinExistence type="predicted"/>
<feature type="transmembrane region" description="Helical" evidence="11">
    <location>
        <begin position="95"/>
        <end position="115"/>
    </location>
</feature>
<dbReference type="InterPro" id="IPR006593">
    <property type="entry name" value="Cyt_b561/ferric_Rdtase_TM"/>
</dbReference>
<dbReference type="OrthoDB" id="907479at2759"/>
<dbReference type="PANTHER" id="PTHR10106:SF0">
    <property type="entry name" value="LD36721P"/>
    <property type="match status" value="1"/>
</dbReference>
<keyword evidence="3" id="KW-0813">Transport</keyword>